<dbReference type="Proteomes" id="UP000238634">
    <property type="component" value="Unassembled WGS sequence"/>
</dbReference>
<keyword evidence="1" id="KW-1133">Transmembrane helix</keyword>
<dbReference type="STRING" id="1920490.GCA_001895925_01188"/>
<organism evidence="2 3">
    <name type="scientific">Phormidesmis priestleyi ULC007</name>
    <dbReference type="NCBI Taxonomy" id="1920490"/>
    <lineage>
        <taxon>Bacteria</taxon>
        <taxon>Bacillati</taxon>
        <taxon>Cyanobacteriota</taxon>
        <taxon>Cyanophyceae</taxon>
        <taxon>Leptolyngbyales</taxon>
        <taxon>Leptolyngbyaceae</taxon>
        <taxon>Phormidesmis</taxon>
    </lineage>
</organism>
<evidence type="ECO:0000313" key="2">
    <source>
        <dbReference type="EMBL" id="PSB16317.1"/>
    </source>
</evidence>
<dbReference type="OrthoDB" id="582668at2"/>
<protein>
    <submittedName>
        <fullName evidence="2">Uncharacterized protein</fullName>
    </submittedName>
</protein>
<comment type="caution">
    <text evidence="2">The sequence shown here is derived from an EMBL/GenBank/DDBJ whole genome shotgun (WGS) entry which is preliminary data.</text>
</comment>
<dbReference type="EMBL" id="PVWG01000044">
    <property type="protein sequence ID" value="PSB16317.1"/>
    <property type="molecule type" value="Genomic_DNA"/>
</dbReference>
<name>A0A2T1D7A3_9CYAN</name>
<sequence>MSLLPDDDQDLVDFLRQHRSPPPPPAVGLEREIISKIAAPSDRRRWNFWLIAPTLAASLITAVLSYRAWMPPQPSATEVATLEAFIESNWHNTIYDNSDTELISTNDE</sequence>
<evidence type="ECO:0000313" key="3">
    <source>
        <dbReference type="Proteomes" id="UP000238634"/>
    </source>
</evidence>
<gene>
    <name evidence="2" type="ORF">C7B65_22090</name>
</gene>
<feature type="transmembrane region" description="Helical" evidence="1">
    <location>
        <begin position="46"/>
        <end position="69"/>
    </location>
</feature>
<keyword evidence="1" id="KW-0812">Transmembrane</keyword>
<keyword evidence="1" id="KW-0472">Membrane</keyword>
<proteinExistence type="predicted"/>
<accession>A0A2T1D7A3</accession>
<dbReference type="RefSeq" id="WP_073073762.1">
    <property type="nucleotide sequence ID" value="NZ_MPPI01000025.1"/>
</dbReference>
<reference evidence="2 3" key="1">
    <citation type="submission" date="2018-02" db="EMBL/GenBank/DDBJ databases">
        <authorList>
            <person name="Cohen D.B."/>
            <person name="Kent A.D."/>
        </authorList>
    </citation>
    <scope>NUCLEOTIDE SEQUENCE [LARGE SCALE GENOMIC DNA]</scope>
    <source>
        <strain evidence="2 3">ULC007</strain>
    </source>
</reference>
<evidence type="ECO:0000256" key="1">
    <source>
        <dbReference type="SAM" id="Phobius"/>
    </source>
</evidence>
<reference evidence="2 3" key="2">
    <citation type="submission" date="2018-03" db="EMBL/GenBank/DDBJ databases">
        <title>The ancient ancestry and fast evolution of plastids.</title>
        <authorList>
            <person name="Moore K.R."/>
            <person name="Magnabosco C."/>
            <person name="Momper L."/>
            <person name="Gold D.A."/>
            <person name="Bosak T."/>
            <person name="Fournier G.P."/>
        </authorList>
    </citation>
    <scope>NUCLEOTIDE SEQUENCE [LARGE SCALE GENOMIC DNA]</scope>
    <source>
        <strain evidence="2 3">ULC007</strain>
    </source>
</reference>
<keyword evidence="3" id="KW-1185">Reference proteome</keyword>
<dbReference type="AlphaFoldDB" id="A0A2T1D7A3"/>